<proteinExistence type="predicted"/>
<evidence type="ECO:0000313" key="5">
    <source>
        <dbReference type="Proteomes" id="UP000664466"/>
    </source>
</evidence>
<evidence type="ECO:0000256" key="1">
    <source>
        <dbReference type="SAM" id="Coils"/>
    </source>
</evidence>
<feature type="coiled-coil region" evidence="1">
    <location>
        <begin position="117"/>
        <end position="144"/>
    </location>
</feature>
<dbReference type="AlphaFoldDB" id="A0A8B0SH00"/>
<protein>
    <submittedName>
        <fullName evidence="4">SLATT domain-containing protein</fullName>
    </submittedName>
</protein>
<dbReference type="EMBL" id="CP072748">
    <property type="protein sequence ID" value="QTX10145.1"/>
    <property type="molecule type" value="Genomic_DNA"/>
</dbReference>
<keyword evidence="5" id="KW-1185">Reference proteome</keyword>
<evidence type="ECO:0000313" key="4">
    <source>
        <dbReference type="EMBL" id="QTX10145.1"/>
    </source>
</evidence>
<dbReference type="NCBIfam" id="NF033632">
    <property type="entry name" value="SLATT_4"/>
    <property type="match status" value="1"/>
</dbReference>
<keyword evidence="2" id="KW-0472">Membrane</keyword>
<accession>A0A8B0SH00</accession>
<dbReference type="RefSeq" id="WP_207253078.1">
    <property type="nucleotide sequence ID" value="NZ_JAFMPM010000008.1"/>
</dbReference>
<keyword evidence="1" id="KW-0175">Coiled coil</keyword>
<evidence type="ECO:0000313" key="3">
    <source>
        <dbReference type="EMBL" id="MBO0615371.1"/>
    </source>
</evidence>
<dbReference type="EMBL" id="JAFMPM010000008">
    <property type="protein sequence ID" value="MBO0615371.1"/>
    <property type="molecule type" value="Genomic_DNA"/>
</dbReference>
<keyword evidence="2" id="KW-0812">Transmembrane</keyword>
<reference evidence="4" key="2">
    <citation type="submission" date="2021-04" db="EMBL/GenBank/DDBJ databases">
        <title>Complete Genome and methylome analysis of Thiothrix fructosivorans ATCC 49748.</title>
        <authorList>
            <person name="Fomenkov A."/>
            <person name="Sun L."/>
            <person name="Vincze T."/>
            <person name="Grabovich M.Y."/>
            <person name="Roberts R.J."/>
        </authorList>
    </citation>
    <scope>NUCLEOTIDE SEQUENCE</scope>
    <source>
        <strain evidence="4">ATCC 49748</strain>
    </source>
</reference>
<sequence>MPQAETGELLPNMVQEIQRIEEDSTYSCKGHFNAAEDWKSWNLVLGLPAAVVTALAGATAFADQAFWAGILATIGTVLTATLTFLKPSDHASTHKSYGDQFLSLRNAARIFREIELVSTTEQDMQALKKRLLELSVKKDELNQTAPVIPRKAYELARKDIEEGRHRHAVDQ</sequence>
<gene>
    <name evidence="4" type="ORF">J1836_016350</name>
    <name evidence="3" type="ORF">J1836_20965</name>
</gene>
<keyword evidence="2" id="KW-1133">Transmembrane helix</keyword>
<name>A0A8B0SH00_9GAMM</name>
<feature type="transmembrane region" description="Helical" evidence="2">
    <location>
        <begin position="41"/>
        <end position="60"/>
    </location>
</feature>
<evidence type="ECO:0000256" key="2">
    <source>
        <dbReference type="SAM" id="Phobius"/>
    </source>
</evidence>
<reference evidence="3 5" key="1">
    <citation type="submission" date="2021-03" db="EMBL/GenBank/DDBJ databases">
        <title>Draft genome and methylome analysis of Thiotrix fructosivoruns ATCC 49748.</title>
        <authorList>
            <person name="Fomenkov A."/>
            <person name="Grabovich M.Y."/>
            <person name="Roberts R.J."/>
        </authorList>
    </citation>
    <scope>NUCLEOTIDE SEQUENCE [LARGE SCALE GENOMIC DNA]</scope>
    <source>
        <strain evidence="3 5">ATCC 49748</strain>
    </source>
</reference>
<dbReference type="Proteomes" id="UP000664466">
    <property type="component" value="Unassembled WGS sequence"/>
</dbReference>
<feature type="transmembrane region" description="Helical" evidence="2">
    <location>
        <begin position="66"/>
        <end position="85"/>
    </location>
</feature>
<organism evidence="4">
    <name type="scientific">Thiothrix fructosivorans</name>
    <dbReference type="NCBI Taxonomy" id="111770"/>
    <lineage>
        <taxon>Bacteria</taxon>
        <taxon>Pseudomonadati</taxon>
        <taxon>Pseudomonadota</taxon>
        <taxon>Gammaproteobacteria</taxon>
        <taxon>Thiotrichales</taxon>
        <taxon>Thiotrichaceae</taxon>
        <taxon>Thiothrix</taxon>
    </lineage>
</organism>